<dbReference type="EMBL" id="WJNA01000038">
    <property type="protein sequence ID" value="MRH09895.1"/>
    <property type="molecule type" value="Genomic_DNA"/>
</dbReference>
<sequence length="70" mass="8182">MKKSNNVNSFLESLNYWQTINLYTTLKQARMEISFEDAKSEALVNFSDPDKLKYMLEEAINSPNPKHKLN</sequence>
<name>A0A6L5P612_LIMRT</name>
<organism evidence="1 2">
    <name type="scientific">Limosilactobacillus reuteri</name>
    <name type="common">Lactobacillus reuteri</name>
    <dbReference type="NCBI Taxonomy" id="1598"/>
    <lineage>
        <taxon>Bacteria</taxon>
        <taxon>Bacillati</taxon>
        <taxon>Bacillota</taxon>
        <taxon>Bacilli</taxon>
        <taxon>Lactobacillales</taxon>
        <taxon>Lactobacillaceae</taxon>
        <taxon>Limosilactobacillus</taxon>
    </lineage>
</organism>
<evidence type="ECO:0000313" key="1">
    <source>
        <dbReference type="EMBL" id="MRH09895.1"/>
    </source>
</evidence>
<evidence type="ECO:0000313" key="2">
    <source>
        <dbReference type="Proteomes" id="UP000472879"/>
    </source>
</evidence>
<dbReference type="RefSeq" id="WP_153705291.1">
    <property type="nucleotide sequence ID" value="NZ_JAJGTG010000182.1"/>
</dbReference>
<accession>A0A6L5P612</accession>
<dbReference type="AlphaFoldDB" id="A0A6L5P612"/>
<protein>
    <submittedName>
        <fullName evidence="1">Uncharacterized protein</fullName>
    </submittedName>
</protein>
<comment type="caution">
    <text evidence="1">The sequence shown here is derived from an EMBL/GenBank/DDBJ whole genome shotgun (WGS) entry which is preliminary data.</text>
</comment>
<gene>
    <name evidence="1" type="ORF">GIX81_10735</name>
</gene>
<proteinExistence type="predicted"/>
<reference evidence="1 2" key="1">
    <citation type="submission" date="2019-11" db="EMBL/GenBank/DDBJ databases">
        <title>Draft genome sequence of 12 host-associated Lactobacillus reuteri rodent strains.</title>
        <authorList>
            <person name="Zhang S."/>
            <person name="Ozcam M."/>
            <person name="Van Pijkeren J.P."/>
        </authorList>
    </citation>
    <scope>NUCLEOTIDE SEQUENCE [LARGE SCALE GENOMIC DNA]</scope>
    <source>
        <strain evidence="1 2">Lr4020</strain>
    </source>
</reference>
<dbReference type="Proteomes" id="UP000472879">
    <property type="component" value="Unassembled WGS sequence"/>
</dbReference>